<evidence type="ECO:0000256" key="1">
    <source>
        <dbReference type="ARBA" id="ARBA00009716"/>
    </source>
</evidence>
<reference evidence="5" key="1">
    <citation type="journal article" date="2004" name="Environ. Microbiol.">
        <title>The genome of Desulfotalea psychrophila, a sulfate-reducing bacterium from permanently cold Arctic sediments.</title>
        <authorList>
            <person name="Rabus R."/>
            <person name="Ruepp A."/>
            <person name="Frickey T."/>
            <person name="Rattei T."/>
            <person name="Fartmann B."/>
            <person name="Stark M."/>
            <person name="Bauer M."/>
            <person name="Zibat A."/>
            <person name="Lombardot T."/>
            <person name="Becker I."/>
            <person name="Amann J."/>
            <person name="Gellner K."/>
            <person name="Teeling H."/>
            <person name="Leuschner W.D."/>
            <person name="Gloeckner F.-O."/>
            <person name="Lupas A.N."/>
            <person name="Amann R."/>
            <person name="Klenk H.-P."/>
        </authorList>
    </citation>
    <scope>NUCLEOTIDE SEQUENCE [LARGE SCALE GENOMIC DNA]</scope>
    <source>
        <strain evidence="5">DSM 12343 / LSv54</strain>
    </source>
</reference>
<dbReference type="InterPro" id="IPR013785">
    <property type="entry name" value="Aldolase_TIM"/>
</dbReference>
<dbReference type="AlphaFoldDB" id="Q6AQZ0"/>
<dbReference type="eggNOG" id="COG0069">
    <property type="taxonomic scope" value="Bacteria"/>
</dbReference>
<dbReference type="CDD" id="cd02808">
    <property type="entry name" value="GltS_FMN"/>
    <property type="match status" value="1"/>
</dbReference>
<dbReference type="PANTHER" id="PTHR43819:SF1">
    <property type="entry name" value="ARCHAEAL-TYPE GLUTAMATE SYNTHASE [NADPH]"/>
    <property type="match status" value="1"/>
</dbReference>
<dbReference type="InterPro" id="IPR024188">
    <property type="entry name" value="GltB"/>
</dbReference>
<dbReference type="Proteomes" id="UP000000602">
    <property type="component" value="Chromosome"/>
</dbReference>
<dbReference type="GO" id="GO:0015930">
    <property type="term" value="F:glutamate synthase activity"/>
    <property type="evidence" value="ECO:0007669"/>
    <property type="project" value="InterPro"/>
</dbReference>
<dbReference type="GO" id="GO:0006537">
    <property type="term" value="P:glutamate biosynthetic process"/>
    <property type="evidence" value="ECO:0007669"/>
    <property type="project" value="InterPro"/>
</dbReference>
<dbReference type="SUPFAM" id="SSF57802">
    <property type="entry name" value="Rubredoxin-like"/>
    <property type="match status" value="1"/>
</dbReference>
<dbReference type="SMART" id="SM01240">
    <property type="entry name" value="IMPDH"/>
    <property type="match status" value="1"/>
</dbReference>
<dbReference type="KEGG" id="dps:DP0505"/>
<dbReference type="PIRSF" id="PIRSF006429">
    <property type="entry name" value="GOGAT_lg_2"/>
    <property type="match status" value="1"/>
</dbReference>
<comment type="similarity">
    <text evidence="1 2">Belongs to the glutamate synthase family.</text>
</comment>
<dbReference type="Gene3D" id="3.20.20.70">
    <property type="entry name" value="Aldolase class I"/>
    <property type="match status" value="1"/>
</dbReference>
<feature type="domain" description="Glutamate synthase" evidence="3">
    <location>
        <begin position="74"/>
        <end position="404"/>
    </location>
</feature>
<dbReference type="EMBL" id="CR522870">
    <property type="protein sequence ID" value="CAG35234.1"/>
    <property type="molecule type" value="Genomic_DNA"/>
</dbReference>
<sequence>MTNYLCPVCGYLHAGDIDFCFCPVCMASARIFIHDTNADNFGRWDLNSRPIIRSMAEMGSYHQEGRVTARTFLGMDDLIFLPAQVNNFPLGHEVEIDSRVVLGKRARQPVFLQTPILNAAMSCGPLSKEASMALALGSFLAGTIVHTGDGGMGDEEMALTNRVTVQFPTDRFGVSEESLRGADMVEIKISQGVKFGIGGKVRRGKVIAEIAAVSRLGQGKMPQSPAMRQDIKSAKDLSKKILELRRLLDGKPISLKLAGGHLQNDLEAIFSQDCIPDVLVIDGGEGCLDTVSVTVGEHVGLPLIYSLPRVGDFLDLTGLRERVTLIAAGGIRHSGDIAKAIALGADGVYMSGALKIALGPSSLSVAQGGQSLSEGLDIHDGGMRVANFISAATEEVKAIARLCGKRSIHDLNRDDLVSLDSELSRITGVSMA</sequence>
<dbReference type="HOGENOM" id="CLU_023342_0_1_7"/>
<dbReference type="Pfam" id="PF01645">
    <property type="entry name" value="Glu_synthase"/>
    <property type="match status" value="1"/>
</dbReference>
<dbReference type="PANTHER" id="PTHR43819">
    <property type="entry name" value="ARCHAEAL-TYPE GLUTAMATE SYNTHASE [NADPH]"/>
    <property type="match status" value="1"/>
</dbReference>
<keyword evidence="5" id="KW-1185">Reference proteome</keyword>
<dbReference type="SUPFAM" id="SSF51395">
    <property type="entry name" value="FMN-linked oxidoreductases"/>
    <property type="match status" value="1"/>
</dbReference>
<evidence type="ECO:0000313" key="5">
    <source>
        <dbReference type="Proteomes" id="UP000000602"/>
    </source>
</evidence>
<dbReference type="InterPro" id="IPR002932">
    <property type="entry name" value="Glu_synthdom"/>
</dbReference>
<dbReference type="RefSeq" id="WP_011187750.1">
    <property type="nucleotide sequence ID" value="NC_006138.1"/>
</dbReference>
<gene>
    <name evidence="4" type="ordered locus">DP0505</name>
</gene>
<dbReference type="Gene3D" id="2.20.28.10">
    <property type="match status" value="1"/>
</dbReference>
<proteinExistence type="inferred from homology"/>
<evidence type="ECO:0000256" key="2">
    <source>
        <dbReference type="PIRNR" id="PIRNR006429"/>
    </source>
</evidence>
<dbReference type="OrthoDB" id="9758182at2"/>
<evidence type="ECO:0000313" key="4">
    <source>
        <dbReference type="EMBL" id="CAG35234.1"/>
    </source>
</evidence>
<protein>
    <submittedName>
        <fullName evidence="4">Related to glutamate synthase, large subunit</fullName>
    </submittedName>
</protein>
<dbReference type="STRING" id="177439.DP0505"/>
<accession>Q6AQZ0</accession>
<organism evidence="4 5">
    <name type="scientific">Desulfotalea psychrophila (strain LSv54 / DSM 12343)</name>
    <dbReference type="NCBI Taxonomy" id="177439"/>
    <lineage>
        <taxon>Bacteria</taxon>
        <taxon>Pseudomonadati</taxon>
        <taxon>Thermodesulfobacteriota</taxon>
        <taxon>Desulfobulbia</taxon>
        <taxon>Desulfobulbales</taxon>
        <taxon>Desulfocapsaceae</taxon>
        <taxon>Desulfotalea</taxon>
    </lineage>
</organism>
<evidence type="ECO:0000259" key="3">
    <source>
        <dbReference type="Pfam" id="PF01645"/>
    </source>
</evidence>
<name>Q6AQZ0_DESPS</name>